<dbReference type="GO" id="GO:0005886">
    <property type="term" value="C:plasma membrane"/>
    <property type="evidence" value="ECO:0007669"/>
    <property type="project" value="UniProtKB-SubCell"/>
</dbReference>
<evidence type="ECO:0000313" key="9">
    <source>
        <dbReference type="EMBL" id="VEL39066.1"/>
    </source>
</evidence>
<protein>
    <recommendedName>
        <fullName evidence="11">Innexin</fullName>
    </recommendedName>
</protein>
<evidence type="ECO:0000256" key="3">
    <source>
        <dbReference type="ARBA" id="ARBA00022475"/>
    </source>
</evidence>
<dbReference type="AlphaFoldDB" id="A0A448XKY0"/>
<keyword evidence="5" id="KW-1133">Transmembrane helix</keyword>
<evidence type="ECO:0000256" key="5">
    <source>
        <dbReference type="ARBA" id="ARBA00022989"/>
    </source>
</evidence>
<comment type="subcellular location">
    <subcellularLocation>
        <location evidence="1">Cell membrane</location>
        <topology evidence="1">Multi-pass membrane protein</topology>
    </subcellularLocation>
</comment>
<dbReference type="GO" id="GO:0005243">
    <property type="term" value="F:gap junction channel activity"/>
    <property type="evidence" value="ECO:0007669"/>
    <property type="project" value="TreeGrafter"/>
</dbReference>
<reference evidence="9" key="1">
    <citation type="submission" date="2018-11" db="EMBL/GenBank/DDBJ databases">
        <authorList>
            <consortium name="Pathogen Informatics"/>
        </authorList>
    </citation>
    <scope>NUCLEOTIDE SEQUENCE</scope>
</reference>
<proteinExistence type="predicted"/>
<keyword evidence="2" id="KW-0813">Transport</keyword>
<keyword evidence="4" id="KW-0812">Transmembrane</keyword>
<name>A0A448XKY0_9PLAT</name>
<evidence type="ECO:0008006" key="11">
    <source>
        <dbReference type="Google" id="ProtNLM"/>
    </source>
</evidence>
<keyword evidence="10" id="KW-1185">Reference proteome</keyword>
<dbReference type="OrthoDB" id="5867527at2759"/>
<keyword evidence="8" id="KW-0407">Ion channel</keyword>
<evidence type="ECO:0000313" key="10">
    <source>
        <dbReference type="Proteomes" id="UP000784294"/>
    </source>
</evidence>
<dbReference type="Proteomes" id="UP000784294">
    <property type="component" value="Unassembled WGS sequence"/>
</dbReference>
<gene>
    <name evidence="9" type="ORF">PXEA_LOCUS32506</name>
</gene>
<keyword evidence="7" id="KW-0472">Membrane</keyword>
<comment type="caution">
    <text evidence="9">The sequence shown here is derived from an EMBL/GenBank/DDBJ whole genome shotgun (WGS) entry which is preliminary data.</text>
</comment>
<evidence type="ECO:0000256" key="1">
    <source>
        <dbReference type="ARBA" id="ARBA00004651"/>
    </source>
</evidence>
<dbReference type="GO" id="GO:0034220">
    <property type="term" value="P:monoatomic ion transmembrane transport"/>
    <property type="evidence" value="ECO:0007669"/>
    <property type="project" value="UniProtKB-KW"/>
</dbReference>
<organism evidence="9 10">
    <name type="scientific">Protopolystoma xenopodis</name>
    <dbReference type="NCBI Taxonomy" id="117903"/>
    <lineage>
        <taxon>Eukaryota</taxon>
        <taxon>Metazoa</taxon>
        <taxon>Spiralia</taxon>
        <taxon>Lophotrochozoa</taxon>
        <taxon>Platyhelminthes</taxon>
        <taxon>Monogenea</taxon>
        <taxon>Polyopisthocotylea</taxon>
        <taxon>Polystomatidea</taxon>
        <taxon>Polystomatidae</taxon>
        <taxon>Protopolystoma</taxon>
    </lineage>
</organism>
<evidence type="ECO:0000256" key="2">
    <source>
        <dbReference type="ARBA" id="ARBA00022448"/>
    </source>
</evidence>
<keyword evidence="6" id="KW-0406">Ion transport</keyword>
<evidence type="ECO:0000256" key="4">
    <source>
        <dbReference type="ARBA" id="ARBA00022692"/>
    </source>
</evidence>
<evidence type="ECO:0000256" key="7">
    <source>
        <dbReference type="ARBA" id="ARBA00023136"/>
    </source>
</evidence>
<evidence type="ECO:0000256" key="6">
    <source>
        <dbReference type="ARBA" id="ARBA00023065"/>
    </source>
</evidence>
<dbReference type="GO" id="GO:0005921">
    <property type="term" value="C:gap junction"/>
    <property type="evidence" value="ECO:0007669"/>
    <property type="project" value="TreeGrafter"/>
</dbReference>
<dbReference type="PANTHER" id="PTHR11893:SF36">
    <property type="entry name" value="INNEXIN-5"/>
    <property type="match status" value="1"/>
</dbReference>
<sequence length="119" mass="13595">MVGMDFIGLFDSIQTPNRVSIEDFADRVNIFTVILLLLSSVVVAGKQYLLNSISCYIPVKPTGENFDNYLSDYCWVHGTIPLMSDEQIPKTPEQWQLYDETRRISELVGLSAFALRWDN</sequence>
<accession>A0A448XKY0</accession>
<evidence type="ECO:0000256" key="8">
    <source>
        <dbReference type="ARBA" id="ARBA00023303"/>
    </source>
</evidence>
<dbReference type="PANTHER" id="PTHR11893">
    <property type="entry name" value="INNEXIN"/>
    <property type="match status" value="1"/>
</dbReference>
<dbReference type="EMBL" id="CAAALY010259971">
    <property type="protein sequence ID" value="VEL39066.1"/>
    <property type="molecule type" value="Genomic_DNA"/>
</dbReference>
<dbReference type="Pfam" id="PF00876">
    <property type="entry name" value="Innexin"/>
    <property type="match status" value="1"/>
</dbReference>
<dbReference type="InterPro" id="IPR000990">
    <property type="entry name" value="Innexin"/>
</dbReference>
<keyword evidence="3" id="KW-1003">Cell membrane</keyword>